<feature type="domain" description="Mannosyl-glycoprotein endo-beta-N-acetylglucosamidase-like" evidence="3">
    <location>
        <begin position="293"/>
        <end position="429"/>
    </location>
</feature>
<evidence type="ECO:0000313" key="4">
    <source>
        <dbReference type="EMBL" id="GCA66097.1"/>
    </source>
</evidence>
<comment type="caution">
    <text evidence="4">The sequence shown here is derived from an EMBL/GenBank/DDBJ whole genome shotgun (WGS) entry which is preliminary data.</text>
</comment>
<dbReference type="SMART" id="SM00047">
    <property type="entry name" value="LYZ2"/>
    <property type="match status" value="1"/>
</dbReference>
<dbReference type="Gene3D" id="2.30.30.40">
    <property type="entry name" value="SH3 Domains"/>
    <property type="match status" value="1"/>
</dbReference>
<keyword evidence="1" id="KW-0378">Hydrolase</keyword>
<dbReference type="PANTHER" id="PTHR33308">
    <property type="entry name" value="PEPTIDOGLYCAN HYDROLASE FLGJ"/>
    <property type="match status" value="1"/>
</dbReference>
<dbReference type="InterPro" id="IPR006637">
    <property type="entry name" value="ChW"/>
</dbReference>
<dbReference type="Pfam" id="PF01832">
    <property type="entry name" value="Glucosaminidase"/>
    <property type="match status" value="1"/>
</dbReference>
<evidence type="ECO:0000313" key="5">
    <source>
        <dbReference type="Proteomes" id="UP000265643"/>
    </source>
</evidence>
<dbReference type="InterPro" id="IPR051056">
    <property type="entry name" value="Glycosyl_Hydrolase_73"/>
</dbReference>
<evidence type="ECO:0000259" key="3">
    <source>
        <dbReference type="SMART" id="SM00047"/>
    </source>
</evidence>
<keyword evidence="5" id="KW-1185">Reference proteome</keyword>
<gene>
    <name evidence="4" type="ORF">KGMB01110_05330</name>
</gene>
<reference evidence="5" key="1">
    <citation type="submission" date="2018-09" db="EMBL/GenBank/DDBJ databases">
        <title>Draft Genome Sequence of Mediterraneibacter sp. KCTC 15684.</title>
        <authorList>
            <person name="Kim J.S."/>
            <person name="Han K.I."/>
            <person name="Suh M.K."/>
            <person name="Lee K.C."/>
            <person name="Eom M.K."/>
            <person name="Lee J.H."/>
            <person name="Park S.H."/>
            <person name="Kang S.W."/>
            <person name="Park J.E."/>
            <person name="Oh B.S."/>
            <person name="Yu S.Y."/>
            <person name="Choi S.H."/>
            <person name="Lee D.H."/>
            <person name="Yoon H."/>
            <person name="Kim B."/>
            <person name="Yang S.J."/>
            <person name="Lee J.S."/>
        </authorList>
    </citation>
    <scope>NUCLEOTIDE SEQUENCE [LARGE SCALE GENOMIC DNA]</scope>
    <source>
        <strain evidence="5">KCTC 15684</strain>
    </source>
</reference>
<dbReference type="PANTHER" id="PTHR33308:SF9">
    <property type="entry name" value="PEPTIDOGLYCAN HYDROLASE FLGJ"/>
    <property type="match status" value="1"/>
</dbReference>
<protein>
    <recommendedName>
        <fullName evidence="3">Mannosyl-glycoprotein endo-beta-N-acetylglucosamidase-like domain-containing protein</fullName>
    </recommendedName>
</protein>
<dbReference type="Pfam" id="PF08239">
    <property type="entry name" value="SH3_3"/>
    <property type="match status" value="1"/>
</dbReference>
<dbReference type="Gene3D" id="1.10.530.10">
    <property type="match status" value="1"/>
</dbReference>
<dbReference type="Proteomes" id="UP000265643">
    <property type="component" value="Unassembled WGS sequence"/>
</dbReference>
<organism evidence="4 5">
    <name type="scientific">Mediterraneibacter butyricigenes</name>
    <dbReference type="NCBI Taxonomy" id="2316025"/>
    <lineage>
        <taxon>Bacteria</taxon>
        <taxon>Bacillati</taxon>
        <taxon>Bacillota</taxon>
        <taxon>Clostridia</taxon>
        <taxon>Lachnospirales</taxon>
        <taxon>Lachnospiraceae</taxon>
        <taxon>Mediterraneibacter</taxon>
    </lineage>
</organism>
<feature type="compositionally biased region" description="Acidic residues" evidence="2">
    <location>
        <begin position="81"/>
        <end position="94"/>
    </location>
</feature>
<dbReference type="EMBL" id="BHGK01000001">
    <property type="protein sequence ID" value="GCA66097.1"/>
    <property type="molecule type" value="Genomic_DNA"/>
</dbReference>
<dbReference type="SMART" id="SM00728">
    <property type="entry name" value="ChW"/>
    <property type="match status" value="6"/>
</dbReference>
<evidence type="ECO:0000256" key="1">
    <source>
        <dbReference type="ARBA" id="ARBA00022801"/>
    </source>
</evidence>
<dbReference type="AlphaFoldDB" id="A0A391NZ51"/>
<accession>A0A391NZ51</accession>
<feature type="region of interest" description="Disordered" evidence="2">
    <location>
        <begin position="74"/>
        <end position="98"/>
    </location>
</feature>
<name>A0A391NZ51_9FIRM</name>
<evidence type="ECO:0000256" key="2">
    <source>
        <dbReference type="SAM" id="MobiDB-lite"/>
    </source>
</evidence>
<dbReference type="Pfam" id="PF07538">
    <property type="entry name" value="ChW"/>
    <property type="match status" value="6"/>
</dbReference>
<proteinExistence type="predicted"/>
<dbReference type="GO" id="GO:0004040">
    <property type="term" value="F:amidase activity"/>
    <property type="evidence" value="ECO:0007669"/>
    <property type="project" value="InterPro"/>
</dbReference>
<sequence length="843" mass="91329">MFGKRKGDAAILLGMALSLVLFFGEIHVVYAEEQPNGSNLSEREIYVVDENGNYSLLEDRVDPAVTDAVTDGAQSGVESGALDEDQDETTDGTSEEGVAVQSADAGSEIEAQATGVKIVNFRAKANGTAVSANSTTDFKEKDTNYKGYTCGAYGADAIYLGMENGQVKFMLGGVIGLVNASEVQIVAYNSSRSVSYYYVKNGNLYHKVAINLNDKNAGSIINLGAAPSGLSQGVTYYSYDGHYFYTDYTVMASDYQNNTRNRSVNPSAPYYNYFQYLPFRSKTTYTAAELNQLIQSKTSSGKMLNMGNIAINMQNTYGVNALAIVAIAGNESGWGRSNIAQNKNNLFGLNAIDRSPGASANSYGSVDACVKDFAETYMSKRYLRAGYIYYKGGFLGNKAAGINVSYGSDPYWGEKAASIMKSLDSAKRDLNQYTIGIKDFYNFNHTDLNVRKEASTSSAKIYSTGLQSGYAFRILGSSGDFYQIQSDPVLNSDRGSINTGSGNYSYDGMYGYVSKNYVNVVIQGKNPGNNGNDGDQDDGSLAVAYRAHCQTYGWMNYQKNGASAGTSGESKRMEALQIRLQNAPYSGDIVYQTHCQTYGWLSEVKNDAIAGTVGESKRVEAIRIKLTGEMAKHYDVYYRVHAQTFGWMGWAKNGESAGSAGYSKRLEAVQIVLIEKGSAAPGSTANAYRESTPSVAYQTHVQTYGWQAFVADGATAGTTGKSKRLESIVLKLQNKPMSGDIQYKTHVQTYGWQNWVSGGQQSGTTGKAKRLEAIQIKLTGEMANQYDVYYRVHAQTYGWLGWAKNGASAGTEGLSKRLEAIQVVLVKKGGAAPGSTANPFVKK</sequence>
<dbReference type="InterPro" id="IPR003646">
    <property type="entry name" value="SH3-like_bac-type"/>
</dbReference>
<dbReference type="InterPro" id="IPR002901">
    <property type="entry name" value="MGlyc_endo_b_GlcNAc-like_dom"/>
</dbReference>